<keyword evidence="4" id="KW-0547">Nucleotide-binding</keyword>
<evidence type="ECO:0000256" key="7">
    <source>
        <dbReference type="ARBA" id="ARBA00047899"/>
    </source>
</evidence>
<dbReference type="InterPro" id="IPR000719">
    <property type="entry name" value="Prot_kinase_dom"/>
</dbReference>
<feature type="compositionally biased region" description="Low complexity" evidence="9">
    <location>
        <begin position="789"/>
        <end position="798"/>
    </location>
</feature>
<gene>
    <name evidence="11" type="ORF">BGZ99_004438</name>
</gene>
<evidence type="ECO:0000256" key="4">
    <source>
        <dbReference type="ARBA" id="ARBA00022741"/>
    </source>
</evidence>
<dbReference type="GO" id="GO:0007015">
    <property type="term" value="P:actin filament organization"/>
    <property type="evidence" value="ECO:0007669"/>
    <property type="project" value="TreeGrafter"/>
</dbReference>
<feature type="compositionally biased region" description="Low complexity" evidence="9">
    <location>
        <begin position="557"/>
        <end position="579"/>
    </location>
</feature>
<evidence type="ECO:0000259" key="10">
    <source>
        <dbReference type="PROSITE" id="PS50011"/>
    </source>
</evidence>
<reference evidence="11" key="1">
    <citation type="journal article" date="2020" name="Fungal Divers.">
        <title>Resolving the Mortierellaceae phylogeny through synthesis of multi-gene phylogenetics and phylogenomics.</title>
        <authorList>
            <person name="Vandepol N."/>
            <person name="Liber J."/>
            <person name="Desiro A."/>
            <person name="Na H."/>
            <person name="Kennedy M."/>
            <person name="Barry K."/>
            <person name="Grigoriev I.V."/>
            <person name="Miller A.N."/>
            <person name="O'Donnell K."/>
            <person name="Stajich J.E."/>
            <person name="Bonito G."/>
        </authorList>
    </citation>
    <scope>NUCLEOTIDE SEQUENCE</scope>
    <source>
        <strain evidence="11">REB-010B</strain>
    </source>
</reference>
<proteinExistence type="predicted"/>
<dbReference type="GO" id="GO:0000147">
    <property type="term" value="P:actin cortical patch assembly"/>
    <property type="evidence" value="ECO:0007669"/>
    <property type="project" value="TreeGrafter"/>
</dbReference>
<comment type="caution">
    <text evidence="11">The sequence shown here is derived from an EMBL/GenBank/DDBJ whole genome shotgun (WGS) entry which is preliminary data.</text>
</comment>
<dbReference type="CDD" id="cd14037">
    <property type="entry name" value="STKc_NAK_like"/>
    <property type="match status" value="1"/>
</dbReference>
<dbReference type="EC" id="2.7.11.1" evidence="1"/>
<dbReference type="GO" id="GO:0005737">
    <property type="term" value="C:cytoplasm"/>
    <property type="evidence" value="ECO:0007669"/>
    <property type="project" value="TreeGrafter"/>
</dbReference>
<evidence type="ECO:0000256" key="9">
    <source>
        <dbReference type="SAM" id="MobiDB-lite"/>
    </source>
</evidence>
<dbReference type="GO" id="GO:0005524">
    <property type="term" value="F:ATP binding"/>
    <property type="evidence" value="ECO:0007669"/>
    <property type="project" value="UniProtKB-KW"/>
</dbReference>
<evidence type="ECO:0000256" key="3">
    <source>
        <dbReference type="ARBA" id="ARBA00022679"/>
    </source>
</evidence>
<feature type="domain" description="Protein kinase" evidence="10">
    <location>
        <begin position="27"/>
        <end position="301"/>
    </location>
</feature>
<comment type="catalytic activity">
    <reaction evidence="7">
        <text>L-threonyl-[protein] + ATP = O-phospho-L-threonyl-[protein] + ADP + H(+)</text>
        <dbReference type="Rhea" id="RHEA:46608"/>
        <dbReference type="Rhea" id="RHEA-COMP:11060"/>
        <dbReference type="Rhea" id="RHEA-COMP:11605"/>
        <dbReference type="ChEBI" id="CHEBI:15378"/>
        <dbReference type="ChEBI" id="CHEBI:30013"/>
        <dbReference type="ChEBI" id="CHEBI:30616"/>
        <dbReference type="ChEBI" id="CHEBI:61977"/>
        <dbReference type="ChEBI" id="CHEBI:456216"/>
        <dbReference type="EC" id="2.7.11.1"/>
    </reaction>
</comment>
<accession>A0A9P6RIN4</accession>
<feature type="compositionally biased region" description="Low complexity" evidence="9">
    <location>
        <begin position="872"/>
        <end position="890"/>
    </location>
</feature>
<sequence>MNAVGLNVPPQGTILPGTTIQLGKYTVIIDRYIAEGGFAHVYLATLANIGGFPVVVKRIAVADKERLAIVNKEIDIMKRLGKHKNLVEYMDSCMGKLEGGGYEVLILMEYCGGGSVIDLMNRRLQHRLMEPEILKIFSNVCEGVAYMHYSDPPILHRDIKVENILLSNNDYKLCDFGSATTDILRGENIPKNVKDIQLLEEEINNHTTLQYRAPEMIDLYMRKGIDEKIDIWALGVLLYKLCYYTTPFEEQGQLAILNVRYTIPDHPVFSLGLINLFKSMLKEDPKQRPNIYQVMKVTSALRGLPCPVQNIYPEISLSSNVPEAKTSATADILSNLRVTRPVDAIPSIEPMRRGRPTRAQGTPTAAPSTTSPASQGNNFASGFDDSFGDFAPVANPAAQFSKIPPTGDAFDFDSPKQADTRRFTLELDNAGKDEFGFNFQTSTNQSSAAPVSSSRPRPPSFSGPDLLHPEPQSSGGRINNVKNTMPSQLSGASNGVSGKAKPTADDLFFGSSAGIQFENGDFGSRSGTPSSFGSMQQTPIGVSSPSSINGSQFPGVSKPLLPPRQSSQPSDQSSSSAKSYTDRDSAARGPRPANSTGSSSEKAKDPLSASMERLALLQRQQMEQLGRFNADASAPAGPQTSQGKPKAVDPSRTLDGMKSGLSSGSPSIASPAPAPRPLVAATASPVPRLDKSELVQKDLDSELKLLQLQQKEFERQQQELLSLQRRQLDEQQRLHRQQQEQLQKQQQQQIQQQHEKWQERKRMLKEQEQLAHTQAMQQRDLQQQHESQKLQQQQQQRQPLIDISNQTASIASLSLGTTNVQQQMLSGASSGYSPSIAHQKIGGSDHYSTLASGRASMDEQDRYRSNAYPAHSSPVSSQSPSSVPQSVPVKSPRRNGANGNVSSTTTPTSASARRTSMSQLPPGQKPDLLPKPTRFRMKDGTGTLVAGEEEAFKKKFPSADMDEDLIQLQQPSSRRDIVAGVSSYGRASPSPAGSYSADSAQYMSPSRRAREARVVPTDDQDEEEEEETLVRSRRRPYKVADTNAKPLGTSSASGRRAVEPQDDDEDEATAESVRERVQRMNRVGRIV</sequence>
<dbReference type="PROSITE" id="PS50011">
    <property type="entry name" value="PROTEIN_KINASE_DOM"/>
    <property type="match status" value="1"/>
</dbReference>
<dbReference type="InterPro" id="IPR011009">
    <property type="entry name" value="Kinase-like_dom_sf"/>
</dbReference>
<evidence type="ECO:0000256" key="1">
    <source>
        <dbReference type="ARBA" id="ARBA00012513"/>
    </source>
</evidence>
<dbReference type="EMBL" id="JAAAIP010000279">
    <property type="protein sequence ID" value="KAG0320524.1"/>
    <property type="molecule type" value="Genomic_DNA"/>
</dbReference>
<feature type="compositionally biased region" description="Low complexity" evidence="9">
    <location>
        <begin position="662"/>
        <end position="671"/>
    </location>
</feature>
<dbReference type="PANTHER" id="PTHR22967:SF57">
    <property type="entry name" value="AUXILIN, ISOFORM A-RELATED"/>
    <property type="match status" value="1"/>
</dbReference>
<dbReference type="Gene3D" id="1.10.510.10">
    <property type="entry name" value="Transferase(Phosphotransferase) domain 1"/>
    <property type="match status" value="1"/>
</dbReference>
<keyword evidence="12" id="KW-1185">Reference proteome</keyword>
<dbReference type="Pfam" id="PF00069">
    <property type="entry name" value="Pkinase"/>
    <property type="match status" value="1"/>
</dbReference>
<feature type="compositionally biased region" description="Low complexity" evidence="9">
    <location>
        <begin position="446"/>
        <end position="455"/>
    </location>
</feature>
<evidence type="ECO:0000313" key="12">
    <source>
        <dbReference type="Proteomes" id="UP000738325"/>
    </source>
</evidence>
<evidence type="ECO:0000256" key="8">
    <source>
        <dbReference type="ARBA" id="ARBA00048679"/>
    </source>
</evidence>
<dbReference type="SMART" id="SM00220">
    <property type="entry name" value="S_TKc"/>
    <property type="match status" value="1"/>
</dbReference>
<keyword evidence="6" id="KW-0067">ATP-binding</keyword>
<dbReference type="Proteomes" id="UP000738325">
    <property type="component" value="Unassembled WGS sequence"/>
</dbReference>
<feature type="region of interest" description="Disordered" evidence="9">
    <location>
        <begin position="979"/>
        <end position="1087"/>
    </location>
</feature>
<dbReference type="InterPro" id="IPR008271">
    <property type="entry name" value="Ser/Thr_kinase_AS"/>
</dbReference>
<name>A0A9P6RIN4_9FUNG</name>
<feature type="region of interest" description="Disordered" evidence="9">
    <location>
        <begin position="753"/>
        <end position="799"/>
    </location>
</feature>
<evidence type="ECO:0000256" key="2">
    <source>
        <dbReference type="ARBA" id="ARBA00022527"/>
    </source>
</evidence>
<feature type="compositionally biased region" description="Polar residues" evidence="9">
    <location>
        <begin position="525"/>
        <end position="554"/>
    </location>
</feature>
<feature type="region of interest" description="Disordered" evidence="9">
    <location>
        <begin position="827"/>
        <end position="935"/>
    </location>
</feature>
<organism evidence="11 12">
    <name type="scientific">Dissophora globulifera</name>
    <dbReference type="NCBI Taxonomy" id="979702"/>
    <lineage>
        <taxon>Eukaryota</taxon>
        <taxon>Fungi</taxon>
        <taxon>Fungi incertae sedis</taxon>
        <taxon>Mucoromycota</taxon>
        <taxon>Mortierellomycotina</taxon>
        <taxon>Mortierellomycetes</taxon>
        <taxon>Mortierellales</taxon>
        <taxon>Mortierellaceae</taxon>
        <taxon>Dissophora</taxon>
    </lineage>
</organism>
<keyword evidence="2" id="KW-0723">Serine/threonine-protein kinase</keyword>
<feature type="compositionally biased region" description="Low complexity" evidence="9">
    <location>
        <begin position="902"/>
        <end position="916"/>
    </location>
</feature>
<dbReference type="PROSITE" id="PS00108">
    <property type="entry name" value="PROTEIN_KINASE_ST"/>
    <property type="match status" value="1"/>
</dbReference>
<evidence type="ECO:0000313" key="11">
    <source>
        <dbReference type="EMBL" id="KAG0320524.1"/>
    </source>
</evidence>
<dbReference type="OrthoDB" id="2018507at2759"/>
<evidence type="ECO:0000256" key="5">
    <source>
        <dbReference type="ARBA" id="ARBA00022777"/>
    </source>
</evidence>
<protein>
    <recommendedName>
        <fullName evidence="1">non-specific serine/threonine protein kinase</fullName>
        <ecNumber evidence="1">2.7.11.1</ecNumber>
    </recommendedName>
</protein>
<feature type="region of interest" description="Disordered" evidence="9">
    <location>
        <begin position="435"/>
        <end position="500"/>
    </location>
</feature>
<feature type="compositionally biased region" description="Polar residues" evidence="9">
    <location>
        <begin position="991"/>
        <end position="1004"/>
    </location>
</feature>
<dbReference type="AlphaFoldDB" id="A0A9P6RIN4"/>
<feature type="compositionally biased region" description="Acidic residues" evidence="9">
    <location>
        <begin position="1018"/>
        <end position="1027"/>
    </location>
</feature>
<keyword evidence="3" id="KW-0808">Transferase</keyword>
<comment type="catalytic activity">
    <reaction evidence="8">
        <text>L-seryl-[protein] + ATP = O-phospho-L-seryl-[protein] + ADP + H(+)</text>
        <dbReference type="Rhea" id="RHEA:17989"/>
        <dbReference type="Rhea" id="RHEA-COMP:9863"/>
        <dbReference type="Rhea" id="RHEA-COMP:11604"/>
        <dbReference type="ChEBI" id="CHEBI:15378"/>
        <dbReference type="ChEBI" id="CHEBI:29999"/>
        <dbReference type="ChEBI" id="CHEBI:30616"/>
        <dbReference type="ChEBI" id="CHEBI:83421"/>
        <dbReference type="ChEBI" id="CHEBI:456216"/>
        <dbReference type="EC" id="2.7.11.1"/>
    </reaction>
</comment>
<feature type="compositionally biased region" description="Polar residues" evidence="9">
    <location>
        <begin position="471"/>
        <end position="496"/>
    </location>
</feature>
<evidence type="ECO:0000256" key="6">
    <source>
        <dbReference type="ARBA" id="ARBA00022840"/>
    </source>
</evidence>
<feature type="compositionally biased region" description="Polar residues" evidence="9">
    <location>
        <begin position="770"/>
        <end position="781"/>
    </location>
</feature>
<keyword evidence="5" id="KW-0418">Kinase</keyword>
<feature type="region of interest" description="Disordered" evidence="9">
    <location>
        <begin position="519"/>
        <end position="693"/>
    </location>
</feature>
<feature type="region of interest" description="Disordered" evidence="9">
    <location>
        <begin position="344"/>
        <end position="384"/>
    </location>
</feature>
<dbReference type="SUPFAM" id="SSF56112">
    <property type="entry name" value="Protein kinase-like (PK-like)"/>
    <property type="match status" value="1"/>
</dbReference>
<feature type="region of interest" description="Disordered" evidence="9">
    <location>
        <begin position="955"/>
        <end position="974"/>
    </location>
</feature>
<feature type="compositionally biased region" description="Acidic residues" evidence="9">
    <location>
        <begin position="1060"/>
        <end position="1069"/>
    </location>
</feature>
<feature type="compositionally biased region" description="Low complexity" evidence="9">
    <location>
        <begin position="362"/>
        <end position="384"/>
    </location>
</feature>
<dbReference type="PANTHER" id="PTHR22967">
    <property type="entry name" value="SERINE/THREONINE PROTEIN KINASE"/>
    <property type="match status" value="1"/>
</dbReference>
<dbReference type="GO" id="GO:0004674">
    <property type="term" value="F:protein serine/threonine kinase activity"/>
    <property type="evidence" value="ECO:0007669"/>
    <property type="project" value="UniProtKB-KW"/>
</dbReference>
<feature type="compositionally biased region" description="Basic and acidic residues" evidence="9">
    <location>
        <begin position="753"/>
        <end position="769"/>
    </location>
</feature>